<gene>
    <name evidence="14" type="ORF">UY70_C0013G0022</name>
</gene>
<feature type="binding site" evidence="10">
    <location>
        <position position="170"/>
    </location>
    <ligand>
        <name>Mn(2+)</name>
        <dbReference type="ChEBI" id="CHEBI:29035"/>
    </ligand>
</feature>
<dbReference type="SUPFAM" id="SSF56327">
    <property type="entry name" value="LDH C-terminal domain-like"/>
    <property type="match status" value="1"/>
</dbReference>
<keyword evidence="7" id="KW-0119">Carbohydrate metabolism</keyword>
<dbReference type="InterPro" id="IPR036291">
    <property type="entry name" value="NAD(P)-bd_dom_sf"/>
</dbReference>
<evidence type="ECO:0000256" key="2">
    <source>
        <dbReference type="ARBA" id="ARBA00010141"/>
    </source>
</evidence>
<comment type="cofactor">
    <cofactor evidence="1">
        <name>Mn(2+)</name>
        <dbReference type="ChEBI" id="CHEBI:29035"/>
    </cofactor>
</comment>
<evidence type="ECO:0000256" key="7">
    <source>
        <dbReference type="ARBA" id="ARBA00023277"/>
    </source>
</evidence>
<evidence type="ECO:0000313" key="15">
    <source>
        <dbReference type="Proteomes" id="UP000034185"/>
    </source>
</evidence>
<dbReference type="Pfam" id="PF02056">
    <property type="entry name" value="Glyco_hydro_4"/>
    <property type="match status" value="1"/>
</dbReference>
<feature type="site" description="Increases basicity of active site Tyr" evidence="11">
    <location>
        <position position="110"/>
    </location>
</feature>
<evidence type="ECO:0000256" key="6">
    <source>
        <dbReference type="ARBA" id="ARBA00023211"/>
    </source>
</evidence>
<organism evidence="14 15">
    <name type="scientific">Candidatus Kaiserbacteria bacterium GW2011_GWB1_52_6</name>
    <dbReference type="NCBI Taxonomy" id="1618674"/>
    <lineage>
        <taxon>Bacteria</taxon>
        <taxon>Candidatus Kaiseribacteriota</taxon>
    </lineage>
</organism>
<accession>A0A0G1X9G4</accession>
<dbReference type="PATRIC" id="fig|1618674.3.peg.405"/>
<keyword evidence="3 10" id="KW-0479">Metal-binding</keyword>
<proteinExistence type="inferred from homology"/>
<dbReference type="PRINTS" id="PR00732">
    <property type="entry name" value="GLHYDRLASE4"/>
</dbReference>
<evidence type="ECO:0000256" key="4">
    <source>
        <dbReference type="ARBA" id="ARBA00022801"/>
    </source>
</evidence>
<keyword evidence="5 12" id="KW-0520">NAD</keyword>
<feature type="domain" description="Glycosyl hydrolase family 4 C-terminal" evidence="13">
    <location>
        <begin position="203"/>
        <end position="416"/>
    </location>
</feature>
<comment type="caution">
    <text evidence="14">The sequence shown here is derived from an EMBL/GenBank/DDBJ whole genome shotgun (WGS) entry which is preliminary data.</text>
</comment>
<reference evidence="14 15" key="1">
    <citation type="journal article" date="2015" name="Nature">
        <title>rRNA introns, odd ribosomes, and small enigmatic genomes across a large radiation of phyla.</title>
        <authorList>
            <person name="Brown C.T."/>
            <person name="Hug L.A."/>
            <person name="Thomas B.C."/>
            <person name="Sharon I."/>
            <person name="Castelle C.J."/>
            <person name="Singh A."/>
            <person name="Wilkins M.J."/>
            <person name="Williams K.H."/>
            <person name="Banfield J.F."/>
        </authorList>
    </citation>
    <scope>NUCLEOTIDE SEQUENCE [LARGE SCALE GENOMIC DNA]</scope>
</reference>
<dbReference type="SUPFAM" id="SSF51735">
    <property type="entry name" value="NAD(P)-binding Rossmann-fold domains"/>
    <property type="match status" value="1"/>
</dbReference>
<dbReference type="GO" id="GO:0004553">
    <property type="term" value="F:hydrolase activity, hydrolyzing O-glycosyl compounds"/>
    <property type="evidence" value="ECO:0007669"/>
    <property type="project" value="InterPro"/>
</dbReference>
<protein>
    <submittedName>
        <fullName evidence="14">Alpha-galactosidase (Melibiase)</fullName>
    </submittedName>
</protein>
<dbReference type="InterPro" id="IPR001088">
    <property type="entry name" value="Glyco_hydro_4"/>
</dbReference>
<dbReference type="Pfam" id="PF11975">
    <property type="entry name" value="Glyco_hydro_4C"/>
    <property type="match status" value="1"/>
</dbReference>
<keyword evidence="6 10" id="KW-0464">Manganese</keyword>
<evidence type="ECO:0000256" key="1">
    <source>
        <dbReference type="ARBA" id="ARBA00001936"/>
    </source>
</evidence>
<dbReference type="EMBL" id="LCRA01000013">
    <property type="protein sequence ID" value="KKW27490.1"/>
    <property type="molecule type" value="Genomic_DNA"/>
</dbReference>
<evidence type="ECO:0000256" key="12">
    <source>
        <dbReference type="RuleBase" id="RU361152"/>
    </source>
</evidence>
<comment type="cofactor">
    <cofactor evidence="12">
        <name>NAD(+)</name>
        <dbReference type="ChEBI" id="CHEBI:57540"/>
    </cofactor>
    <text evidence="12">Binds 1 NAD(+) per subunit.</text>
</comment>
<dbReference type="PANTHER" id="PTHR32092">
    <property type="entry name" value="6-PHOSPHO-BETA-GLUCOSIDASE-RELATED"/>
    <property type="match status" value="1"/>
</dbReference>
<name>A0A0G1X9G4_9BACT</name>
<dbReference type="GO" id="GO:0046872">
    <property type="term" value="F:metal ion binding"/>
    <property type="evidence" value="ECO:0007669"/>
    <property type="project" value="UniProtKB-KW"/>
</dbReference>
<dbReference type="GO" id="GO:0005975">
    <property type="term" value="P:carbohydrate metabolic process"/>
    <property type="evidence" value="ECO:0007669"/>
    <property type="project" value="InterPro"/>
</dbReference>
<keyword evidence="10" id="KW-0170">Cobalt</keyword>
<keyword evidence="10" id="KW-0533">Nickel</keyword>
<keyword evidence="10" id="KW-0408">Iron</keyword>
<sequence>MAKVKKIVVVGAGSMCFGGSIVKDLAAFARHLRGSTVVLVDINEDALRKIGALMHRVCGKNYRIEQTTELAEALPGAEFVLNSVAVSRNEMWRHDFEIPIKHGLRQSLGENGGPGGVFFTMRTIPLVVDIARRVSTICPKALLINYSNPESRIVCALGRLFPQMSQLGLCHGIFIGQDWVASVLGRKDAAGNVDKKSVDVWGYGVNHFQWLMDIRDHKDGRDLYPELREAERRMRDERAAQGIPHWDPIATDLFREFGYWPTVCSTHIGEFLPYGAEYEVDFSCIDNADQQAKWFWDSVNKAIDPRIPLDPDWRRPSGEQGVVIIDAIVHNRHTFIESGVVYNRGALEPFPYDCAVEMPILADASGVHPVALGRPFPTHLARKLMPIVTAQQFAVDAAIAGTREAAWQAFVSDPIVHTHRGAIAAFDELWEINKQYIRPCD</sequence>
<dbReference type="InterPro" id="IPR015955">
    <property type="entry name" value="Lactate_DH/Glyco_Ohase_4_C"/>
</dbReference>
<dbReference type="Proteomes" id="UP000034185">
    <property type="component" value="Unassembled WGS sequence"/>
</dbReference>
<evidence type="ECO:0000256" key="5">
    <source>
        <dbReference type="ARBA" id="ARBA00023027"/>
    </source>
</evidence>
<comment type="similarity">
    <text evidence="2 12">Belongs to the glycosyl hydrolase 4 family.</text>
</comment>
<evidence type="ECO:0000256" key="9">
    <source>
        <dbReference type="PIRSR" id="PIRSR601088-2"/>
    </source>
</evidence>
<dbReference type="InterPro" id="IPR022616">
    <property type="entry name" value="Glyco_hydro_4_C"/>
</dbReference>
<evidence type="ECO:0000259" key="13">
    <source>
        <dbReference type="Pfam" id="PF11975"/>
    </source>
</evidence>
<evidence type="ECO:0000256" key="11">
    <source>
        <dbReference type="PIRSR" id="PIRSR601088-4"/>
    </source>
</evidence>
<evidence type="ECO:0000256" key="10">
    <source>
        <dbReference type="PIRSR" id="PIRSR601088-3"/>
    </source>
</evidence>
<feature type="binding site" evidence="10">
    <location>
        <position position="207"/>
    </location>
    <ligand>
        <name>Mn(2+)</name>
        <dbReference type="ChEBI" id="CHEBI:29035"/>
    </ligand>
</feature>
<dbReference type="Gene3D" id="3.90.1820.10">
    <property type="entry name" value="AglA-like glucosidase"/>
    <property type="match status" value="1"/>
</dbReference>
<dbReference type="AlphaFoldDB" id="A0A0G1X9G4"/>
<dbReference type="PANTHER" id="PTHR32092:SF6">
    <property type="entry name" value="ALPHA-GALACTOSIDASE"/>
    <property type="match status" value="1"/>
</dbReference>
<evidence type="ECO:0000256" key="8">
    <source>
        <dbReference type="ARBA" id="ARBA00023295"/>
    </source>
</evidence>
<evidence type="ECO:0000313" key="14">
    <source>
        <dbReference type="EMBL" id="KKW27490.1"/>
    </source>
</evidence>
<dbReference type="GO" id="GO:0016616">
    <property type="term" value="F:oxidoreductase activity, acting on the CH-OH group of donors, NAD or NADP as acceptor"/>
    <property type="evidence" value="ECO:0007669"/>
    <property type="project" value="InterPro"/>
</dbReference>
<evidence type="ECO:0000256" key="3">
    <source>
        <dbReference type="ARBA" id="ARBA00022723"/>
    </source>
</evidence>
<dbReference type="InterPro" id="IPR053715">
    <property type="entry name" value="GH4_Enzyme_sf"/>
</dbReference>
<keyword evidence="4 12" id="KW-0378">Hydrolase</keyword>
<feature type="binding site" evidence="9">
    <location>
        <position position="148"/>
    </location>
    <ligand>
        <name>substrate</name>
    </ligand>
</feature>
<keyword evidence="8 12" id="KW-0326">Glycosidase</keyword>